<dbReference type="EMBL" id="BARS01045210">
    <property type="protein sequence ID" value="GAG30237.1"/>
    <property type="molecule type" value="Genomic_DNA"/>
</dbReference>
<dbReference type="GO" id="GO:0005975">
    <property type="term" value="P:carbohydrate metabolic process"/>
    <property type="evidence" value="ECO:0007669"/>
    <property type="project" value="InterPro"/>
</dbReference>
<dbReference type="InterPro" id="IPR051398">
    <property type="entry name" value="Polysacch_Deacetylase"/>
</dbReference>
<dbReference type="GO" id="GO:0016810">
    <property type="term" value="F:hydrolase activity, acting on carbon-nitrogen (but not peptide) bonds"/>
    <property type="evidence" value="ECO:0007669"/>
    <property type="project" value="InterPro"/>
</dbReference>
<dbReference type="InterPro" id="IPR011330">
    <property type="entry name" value="Glyco_hydro/deAcase_b/a-brl"/>
</dbReference>
<organism evidence="4">
    <name type="scientific">marine sediment metagenome</name>
    <dbReference type="NCBI Taxonomy" id="412755"/>
    <lineage>
        <taxon>unclassified sequences</taxon>
        <taxon>metagenomes</taxon>
        <taxon>ecological metagenomes</taxon>
    </lineage>
</organism>
<dbReference type="GO" id="GO:0005576">
    <property type="term" value="C:extracellular region"/>
    <property type="evidence" value="ECO:0007669"/>
    <property type="project" value="UniProtKB-SubCell"/>
</dbReference>
<feature type="non-terminal residue" evidence="4">
    <location>
        <position position="1"/>
    </location>
</feature>
<accession>X0X486</accession>
<dbReference type="InterPro" id="IPR002509">
    <property type="entry name" value="NODB_dom"/>
</dbReference>
<dbReference type="PANTHER" id="PTHR34216">
    <property type="match status" value="1"/>
</dbReference>
<feature type="domain" description="NodB homology" evidence="3">
    <location>
        <begin position="1"/>
        <end position="151"/>
    </location>
</feature>
<dbReference type="Pfam" id="PF01522">
    <property type="entry name" value="Polysacc_deac_1"/>
    <property type="match status" value="1"/>
</dbReference>
<proteinExistence type="predicted"/>
<dbReference type="AlphaFoldDB" id="X0X486"/>
<comment type="caution">
    <text evidence="4">The sequence shown here is derived from an EMBL/GenBank/DDBJ whole genome shotgun (WGS) entry which is preliminary data.</text>
</comment>
<evidence type="ECO:0000256" key="2">
    <source>
        <dbReference type="ARBA" id="ARBA00022729"/>
    </source>
</evidence>
<comment type="subcellular location">
    <subcellularLocation>
        <location evidence="1">Secreted</location>
    </subcellularLocation>
</comment>
<evidence type="ECO:0000313" key="4">
    <source>
        <dbReference type="EMBL" id="GAG30237.1"/>
    </source>
</evidence>
<name>X0X486_9ZZZZ</name>
<evidence type="ECO:0000259" key="3">
    <source>
        <dbReference type="PROSITE" id="PS51677"/>
    </source>
</evidence>
<evidence type="ECO:0000256" key="1">
    <source>
        <dbReference type="ARBA" id="ARBA00004613"/>
    </source>
</evidence>
<sequence>DDVLTANLKWAIATIPFSPKDKILNQIFAVYFENEKEFCRKLYMSWDEMRTMTKEGMNFGSHTQTHPMLSQLMAKEQIKEVKGSKEILERELKVKIKLFSYPYGSFDETVIDILRKQKCICGLTTDAGINVGNHIRSFALKRLDTNDLPFE</sequence>
<dbReference type="Gene3D" id="3.20.20.370">
    <property type="entry name" value="Glycoside hydrolase/deacetylase"/>
    <property type="match status" value="1"/>
</dbReference>
<dbReference type="PROSITE" id="PS51677">
    <property type="entry name" value="NODB"/>
    <property type="match status" value="1"/>
</dbReference>
<dbReference type="PANTHER" id="PTHR34216:SF3">
    <property type="entry name" value="POLY-BETA-1,6-N-ACETYL-D-GLUCOSAMINE N-DEACETYLASE"/>
    <property type="match status" value="1"/>
</dbReference>
<protein>
    <recommendedName>
        <fullName evidence="3">NodB homology domain-containing protein</fullName>
    </recommendedName>
</protein>
<dbReference type="SUPFAM" id="SSF88713">
    <property type="entry name" value="Glycoside hydrolase/deacetylase"/>
    <property type="match status" value="1"/>
</dbReference>
<reference evidence="4" key="1">
    <citation type="journal article" date="2014" name="Front. Microbiol.">
        <title>High frequency of phylogenetically diverse reductive dehalogenase-homologous genes in deep subseafloor sedimentary metagenomes.</title>
        <authorList>
            <person name="Kawai M."/>
            <person name="Futagami T."/>
            <person name="Toyoda A."/>
            <person name="Takaki Y."/>
            <person name="Nishi S."/>
            <person name="Hori S."/>
            <person name="Arai W."/>
            <person name="Tsubouchi T."/>
            <person name="Morono Y."/>
            <person name="Uchiyama I."/>
            <person name="Ito T."/>
            <person name="Fujiyama A."/>
            <person name="Inagaki F."/>
            <person name="Takami H."/>
        </authorList>
    </citation>
    <scope>NUCLEOTIDE SEQUENCE</scope>
    <source>
        <strain evidence="4">Expedition CK06-06</strain>
    </source>
</reference>
<keyword evidence="2" id="KW-0732">Signal</keyword>
<gene>
    <name evidence="4" type="ORF">S01H1_68183</name>
</gene>